<gene>
    <name evidence="4" type="ORF">G7Y89_g2994</name>
</gene>
<feature type="region of interest" description="Disordered" evidence="2">
    <location>
        <begin position="579"/>
        <end position="602"/>
    </location>
</feature>
<dbReference type="Gene3D" id="3.50.50.60">
    <property type="entry name" value="FAD/NAD(P)-binding domain"/>
    <property type="match status" value="3"/>
</dbReference>
<dbReference type="Proteomes" id="UP000566819">
    <property type="component" value="Unassembled WGS sequence"/>
</dbReference>
<dbReference type="PRINTS" id="PR00469">
    <property type="entry name" value="PNDRDTASEII"/>
</dbReference>
<proteinExistence type="inferred from homology"/>
<protein>
    <recommendedName>
        <fullName evidence="6">Flavin-containing monooxygenase</fullName>
    </recommendedName>
</protein>
<keyword evidence="3" id="KW-0812">Transmembrane</keyword>
<evidence type="ECO:0000313" key="4">
    <source>
        <dbReference type="EMBL" id="KAF4635108.1"/>
    </source>
</evidence>
<sequence>MEQSKSQEDQTVVIIGAGISGLCMAIDLIRRNKTRNFLIVEKNSQVGGTWFENTYDGCSSDARSHLYSFSFQQNPDWKHHYPSQREINAYLIKIASRWGLYSSIRFNTTVKAAEWDDIQKKWRITLSTQDSKGNDSSRESTVSKEGSCIQRRWGGREILREKKIAVIGNGASGIQLVPEVSKLAGSLTIFQRTPQWIIPKNDKPVTLSERMNYRYVPGALKHHRETLTDSQDEAHAMVVDSDASNWVAKWCQEFMKTQIPDDEELRAKLTPDYPAGCNRVLLSDEYFPTLQKSNVHLETSAIEEITSKGIKVNGEEREFDIIIMATGFRTSEFLCKINIVGLDGHKLEDIWKEGAHSYLGVTVEHIPNFGMLYGPNTNLSHTSVTLMIEAQSRYISAMVGAVLEAEKFGQNMVLVPKLETVERYNSDLQQRLQKTTFAHPAGKGWYKTKDGKQINNWPGTALEYQQLLSDLNWDDYSIFTSSKKRHVHIGKVVEDEQSLGLTPVLVGSFALTLATFRAGFYSTDVMNDAHTKSWYANLIKQYLGVGNSFIPELRPKTNNPGFSSLSQKAVSFRQSCIIRQNRDGPDGHPLQFKSMENQEEDD</sequence>
<dbReference type="InterPro" id="IPR036188">
    <property type="entry name" value="FAD/NAD-bd_sf"/>
</dbReference>
<dbReference type="PANTHER" id="PTHR42877:SF4">
    <property type="entry name" value="FAD_NAD(P)-BINDING DOMAIN-CONTAINING PROTEIN-RELATED"/>
    <property type="match status" value="1"/>
</dbReference>
<dbReference type="EMBL" id="JAAMPI010000141">
    <property type="protein sequence ID" value="KAF4635108.1"/>
    <property type="molecule type" value="Genomic_DNA"/>
</dbReference>
<dbReference type="InterPro" id="IPR051209">
    <property type="entry name" value="FAD-bind_Monooxygenase_sf"/>
</dbReference>
<evidence type="ECO:0000256" key="1">
    <source>
        <dbReference type="ARBA" id="ARBA00010139"/>
    </source>
</evidence>
<dbReference type="AlphaFoldDB" id="A0A8H4RT32"/>
<dbReference type="Pfam" id="PF13450">
    <property type="entry name" value="NAD_binding_8"/>
    <property type="match status" value="1"/>
</dbReference>
<evidence type="ECO:0000256" key="2">
    <source>
        <dbReference type="SAM" id="MobiDB-lite"/>
    </source>
</evidence>
<evidence type="ECO:0000313" key="5">
    <source>
        <dbReference type="Proteomes" id="UP000566819"/>
    </source>
</evidence>
<name>A0A8H4RT32_9HELO</name>
<dbReference type="PANTHER" id="PTHR42877">
    <property type="entry name" value="L-ORNITHINE N(5)-MONOOXYGENASE-RELATED"/>
    <property type="match status" value="1"/>
</dbReference>
<organism evidence="4 5">
    <name type="scientific">Cudoniella acicularis</name>
    <dbReference type="NCBI Taxonomy" id="354080"/>
    <lineage>
        <taxon>Eukaryota</taxon>
        <taxon>Fungi</taxon>
        <taxon>Dikarya</taxon>
        <taxon>Ascomycota</taxon>
        <taxon>Pezizomycotina</taxon>
        <taxon>Leotiomycetes</taxon>
        <taxon>Helotiales</taxon>
        <taxon>Tricladiaceae</taxon>
        <taxon>Cudoniella</taxon>
    </lineage>
</organism>
<keyword evidence="3" id="KW-0472">Membrane</keyword>
<dbReference type="OrthoDB" id="74360at2759"/>
<reference evidence="4 5" key="1">
    <citation type="submission" date="2020-03" db="EMBL/GenBank/DDBJ databases">
        <title>Draft Genome Sequence of Cudoniella acicularis.</title>
        <authorList>
            <person name="Buettner E."/>
            <person name="Kellner H."/>
        </authorList>
    </citation>
    <scope>NUCLEOTIDE SEQUENCE [LARGE SCALE GENOMIC DNA]</scope>
    <source>
        <strain evidence="4 5">DSM 108380</strain>
    </source>
</reference>
<keyword evidence="5" id="KW-1185">Reference proteome</keyword>
<keyword evidence="3" id="KW-1133">Transmembrane helix</keyword>
<evidence type="ECO:0000256" key="3">
    <source>
        <dbReference type="SAM" id="Phobius"/>
    </source>
</evidence>
<evidence type="ECO:0008006" key="6">
    <source>
        <dbReference type="Google" id="ProtNLM"/>
    </source>
</evidence>
<feature type="transmembrane region" description="Helical" evidence="3">
    <location>
        <begin position="12"/>
        <end position="29"/>
    </location>
</feature>
<accession>A0A8H4RT32</accession>
<dbReference type="SUPFAM" id="SSF51905">
    <property type="entry name" value="FAD/NAD(P)-binding domain"/>
    <property type="match status" value="2"/>
</dbReference>
<comment type="caution">
    <text evidence="4">The sequence shown here is derived from an EMBL/GenBank/DDBJ whole genome shotgun (WGS) entry which is preliminary data.</text>
</comment>
<comment type="similarity">
    <text evidence="1">Belongs to the FAD-binding monooxygenase family.</text>
</comment>